<feature type="transmembrane region" description="Helical" evidence="7">
    <location>
        <begin position="133"/>
        <end position="154"/>
    </location>
</feature>
<feature type="transmembrane region" description="Helical" evidence="7">
    <location>
        <begin position="20"/>
        <end position="37"/>
    </location>
</feature>
<dbReference type="InterPro" id="IPR035906">
    <property type="entry name" value="MetI-like_sf"/>
</dbReference>
<evidence type="ECO:0000256" key="3">
    <source>
        <dbReference type="ARBA" id="ARBA00022475"/>
    </source>
</evidence>
<dbReference type="Gene3D" id="1.10.3720.10">
    <property type="entry name" value="MetI-like"/>
    <property type="match status" value="1"/>
</dbReference>
<evidence type="ECO:0000256" key="5">
    <source>
        <dbReference type="ARBA" id="ARBA00022989"/>
    </source>
</evidence>
<evidence type="ECO:0000256" key="1">
    <source>
        <dbReference type="ARBA" id="ARBA00004651"/>
    </source>
</evidence>
<protein>
    <recommendedName>
        <fullName evidence="8">ABC transmembrane type-1 domain-containing protein</fullName>
    </recommendedName>
</protein>
<sequence>MRNSSASARGAEAPGWKARLLGEGLVVALLAGWWLTARGLPEFVLPGPLAVGRRLLDLFIDPAFLGHTAISTLRVVVSVLLAGLIGSALAFLSHAVPACEAIVQERIKPVLNSFPSIGWAILAAIWFDAGDFSVIFVEVAILIPFCLVNVTEGLRAIDRELMEMGRSFTRHALRVWWRITLPLLVPYLLSAIRIAYGIAWKIALVSELVGAPSGLGYLMLRAQTTADSVTFLATCFAIVLLFVAGERLVIVPLERRFAAR</sequence>
<dbReference type="AlphaFoldDB" id="A0A261UM02"/>
<comment type="subcellular location">
    <subcellularLocation>
        <location evidence="1 7">Cell membrane</location>
        <topology evidence="1 7">Multi-pass membrane protein</topology>
    </subcellularLocation>
</comment>
<dbReference type="Proteomes" id="UP000215767">
    <property type="component" value="Unassembled WGS sequence"/>
</dbReference>
<organism evidence="9 10">
    <name type="scientific">Bordetella genomosp. 11</name>
    <dbReference type="NCBI Taxonomy" id="1416808"/>
    <lineage>
        <taxon>Bacteria</taxon>
        <taxon>Pseudomonadati</taxon>
        <taxon>Pseudomonadota</taxon>
        <taxon>Betaproteobacteria</taxon>
        <taxon>Burkholderiales</taxon>
        <taxon>Alcaligenaceae</taxon>
        <taxon>Bordetella</taxon>
    </lineage>
</organism>
<dbReference type="Pfam" id="PF00528">
    <property type="entry name" value="BPD_transp_1"/>
    <property type="match status" value="1"/>
</dbReference>
<evidence type="ECO:0000313" key="10">
    <source>
        <dbReference type="Proteomes" id="UP000215767"/>
    </source>
</evidence>
<keyword evidence="10" id="KW-1185">Reference proteome</keyword>
<keyword evidence="2 7" id="KW-0813">Transport</keyword>
<evidence type="ECO:0000259" key="8">
    <source>
        <dbReference type="PROSITE" id="PS50928"/>
    </source>
</evidence>
<dbReference type="InterPro" id="IPR000515">
    <property type="entry name" value="MetI-like"/>
</dbReference>
<keyword evidence="6 7" id="KW-0472">Membrane</keyword>
<dbReference type="SUPFAM" id="SSF161098">
    <property type="entry name" value="MetI-like"/>
    <property type="match status" value="1"/>
</dbReference>
<name>A0A261UM02_9BORD</name>
<evidence type="ECO:0000256" key="2">
    <source>
        <dbReference type="ARBA" id="ARBA00022448"/>
    </source>
</evidence>
<feature type="transmembrane region" description="Helical" evidence="7">
    <location>
        <begin position="109"/>
        <end position="127"/>
    </location>
</feature>
<gene>
    <name evidence="9" type="ORF">CAL28_26310</name>
</gene>
<dbReference type="PANTHER" id="PTHR30151">
    <property type="entry name" value="ALKANE SULFONATE ABC TRANSPORTER-RELATED, MEMBRANE SUBUNIT"/>
    <property type="match status" value="1"/>
</dbReference>
<accession>A0A261UM02</accession>
<dbReference type="RefSeq" id="WP_094844034.1">
    <property type="nucleotide sequence ID" value="NZ_NEVS01000004.1"/>
</dbReference>
<evidence type="ECO:0000256" key="7">
    <source>
        <dbReference type="RuleBase" id="RU363032"/>
    </source>
</evidence>
<proteinExistence type="inferred from homology"/>
<feature type="domain" description="ABC transmembrane type-1" evidence="8">
    <location>
        <begin position="68"/>
        <end position="249"/>
    </location>
</feature>
<dbReference type="PANTHER" id="PTHR30151:SF0">
    <property type="entry name" value="ABC TRANSPORTER PERMEASE PROTEIN MJ0413-RELATED"/>
    <property type="match status" value="1"/>
</dbReference>
<keyword evidence="3" id="KW-1003">Cell membrane</keyword>
<feature type="transmembrane region" description="Helical" evidence="7">
    <location>
        <begin position="175"/>
        <end position="196"/>
    </location>
</feature>
<feature type="transmembrane region" description="Helical" evidence="7">
    <location>
        <begin position="75"/>
        <end position="97"/>
    </location>
</feature>
<comment type="caution">
    <text evidence="9">The sequence shown here is derived from an EMBL/GenBank/DDBJ whole genome shotgun (WGS) entry which is preliminary data.</text>
</comment>
<dbReference type="OrthoDB" id="9806809at2"/>
<dbReference type="PROSITE" id="PS50928">
    <property type="entry name" value="ABC_TM1"/>
    <property type="match status" value="1"/>
</dbReference>
<evidence type="ECO:0000313" key="9">
    <source>
        <dbReference type="EMBL" id="OZI62661.1"/>
    </source>
</evidence>
<reference evidence="10" key="1">
    <citation type="submission" date="2017-05" db="EMBL/GenBank/DDBJ databases">
        <title>Complete and WGS of Bordetella genogroups.</title>
        <authorList>
            <person name="Spilker T."/>
            <person name="Lipuma J."/>
        </authorList>
    </citation>
    <scope>NUCLEOTIDE SEQUENCE [LARGE SCALE GENOMIC DNA]</scope>
    <source>
        <strain evidence="10">AU8856</strain>
    </source>
</reference>
<feature type="transmembrane region" description="Helical" evidence="7">
    <location>
        <begin position="229"/>
        <end position="250"/>
    </location>
</feature>
<comment type="similarity">
    <text evidence="7">Belongs to the binding-protein-dependent transport system permease family.</text>
</comment>
<keyword evidence="5 7" id="KW-1133">Transmembrane helix</keyword>
<evidence type="ECO:0000256" key="4">
    <source>
        <dbReference type="ARBA" id="ARBA00022692"/>
    </source>
</evidence>
<dbReference type="CDD" id="cd06261">
    <property type="entry name" value="TM_PBP2"/>
    <property type="match status" value="1"/>
</dbReference>
<keyword evidence="4 7" id="KW-0812">Transmembrane</keyword>
<dbReference type="GO" id="GO:0005886">
    <property type="term" value="C:plasma membrane"/>
    <property type="evidence" value="ECO:0007669"/>
    <property type="project" value="UniProtKB-SubCell"/>
</dbReference>
<evidence type="ECO:0000256" key="6">
    <source>
        <dbReference type="ARBA" id="ARBA00023136"/>
    </source>
</evidence>
<dbReference type="EMBL" id="NEVS01000004">
    <property type="protein sequence ID" value="OZI62661.1"/>
    <property type="molecule type" value="Genomic_DNA"/>
</dbReference>
<dbReference type="GO" id="GO:0055085">
    <property type="term" value="P:transmembrane transport"/>
    <property type="evidence" value="ECO:0007669"/>
    <property type="project" value="InterPro"/>
</dbReference>